<reference evidence="1 2" key="1">
    <citation type="journal article" date="2013" name="Nature">
        <title>The genomes of four tapeworm species reveal adaptations to parasitism.</title>
        <authorList>
            <person name="Tsai I.J."/>
            <person name="Zarowiecki M."/>
            <person name="Holroyd N."/>
            <person name="Garciarrubio A."/>
            <person name="Sanchez-Flores A."/>
            <person name="Brooks K.L."/>
            <person name="Tracey A."/>
            <person name="Bobes R.J."/>
            <person name="Fragoso G."/>
            <person name="Sciutto E."/>
            <person name="Aslett M."/>
            <person name="Beasley H."/>
            <person name="Bennett H.M."/>
            <person name="Cai J."/>
            <person name="Camicia F."/>
            <person name="Clark R."/>
            <person name="Cucher M."/>
            <person name="De Silva N."/>
            <person name="Day T.A."/>
            <person name="Deplazes P."/>
            <person name="Estrada K."/>
            <person name="Fernandez C."/>
            <person name="Holland P.W."/>
            <person name="Hou J."/>
            <person name="Hu S."/>
            <person name="Huckvale T."/>
            <person name="Hung S.S."/>
            <person name="Kamenetzky L."/>
            <person name="Keane J.A."/>
            <person name="Kiss F."/>
            <person name="Koziol U."/>
            <person name="Lambert O."/>
            <person name="Liu K."/>
            <person name="Luo X."/>
            <person name="Luo Y."/>
            <person name="Macchiaroli N."/>
            <person name="Nichol S."/>
            <person name="Paps J."/>
            <person name="Parkinson J."/>
            <person name="Pouchkina-Stantcheva N."/>
            <person name="Riddiford N."/>
            <person name="Rosenzvit M."/>
            <person name="Salinas G."/>
            <person name="Wasmuth J.D."/>
            <person name="Zamanian M."/>
            <person name="Zheng Y."/>
            <person name="Cai X."/>
            <person name="Soberon X."/>
            <person name="Olson P.D."/>
            <person name="Laclette J.P."/>
            <person name="Brehm K."/>
            <person name="Berriman M."/>
            <person name="Garciarrubio A."/>
            <person name="Bobes R.J."/>
            <person name="Fragoso G."/>
            <person name="Sanchez-Flores A."/>
            <person name="Estrada K."/>
            <person name="Cevallos M.A."/>
            <person name="Morett E."/>
            <person name="Gonzalez V."/>
            <person name="Portillo T."/>
            <person name="Ochoa-Leyva A."/>
            <person name="Jose M.V."/>
            <person name="Sciutto E."/>
            <person name="Landa A."/>
            <person name="Jimenez L."/>
            <person name="Valdes V."/>
            <person name="Carrero J.C."/>
            <person name="Larralde C."/>
            <person name="Morales-Montor J."/>
            <person name="Limon-Lason J."/>
            <person name="Soberon X."/>
            <person name="Laclette J.P."/>
        </authorList>
    </citation>
    <scope>NUCLEOTIDE SEQUENCE [LARGE SCALE GENOMIC DNA]</scope>
</reference>
<dbReference type="EMBL" id="LK028576">
    <property type="protein sequence ID" value="CDS16376.1"/>
    <property type="molecule type" value="Genomic_DNA"/>
</dbReference>
<gene>
    <name evidence="1" type="ORF">EgrG_002019200</name>
</gene>
<organism evidence="1">
    <name type="scientific">Echinococcus granulosus</name>
    <name type="common">Hydatid tapeworm</name>
    <dbReference type="NCBI Taxonomy" id="6210"/>
    <lineage>
        <taxon>Eukaryota</taxon>
        <taxon>Metazoa</taxon>
        <taxon>Spiralia</taxon>
        <taxon>Lophotrochozoa</taxon>
        <taxon>Platyhelminthes</taxon>
        <taxon>Cestoda</taxon>
        <taxon>Eucestoda</taxon>
        <taxon>Cyclophyllidea</taxon>
        <taxon>Taeniidae</taxon>
        <taxon>Echinococcus</taxon>
        <taxon>Echinococcus granulosus group</taxon>
    </lineage>
</organism>
<dbReference type="AlphaFoldDB" id="A0A068WD93"/>
<evidence type="ECO:0000313" key="1">
    <source>
        <dbReference type="EMBL" id="CDS16376.1"/>
    </source>
</evidence>
<protein>
    <submittedName>
        <fullName evidence="1 3">Uncharacterized protein</fullName>
    </submittedName>
</protein>
<reference evidence="3" key="3">
    <citation type="submission" date="2020-10" db="UniProtKB">
        <authorList>
            <consortium name="WormBaseParasite"/>
        </authorList>
    </citation>
    <scope>IDENTIFICATION</scope>
</reference>
<name>A0A068WD93_ECHGR</name>
<dbReference type="Proteomes" id="UP000492820">
    <property type="component" value="Unassembled WGS sequence"/>
</dbReference>
<accession>A0A068WD93</accession>
<dbReference type="WBParaSite" id="EgrG_002019200">
    <property type="protein sequence ID" value="EgrG_002019200"/>
    <property type="gene ID" value="EgrG_002019200"/>
</dbReference>
<proteinExistence type="predicted"/>
<reference evidence="1" key="2">
    <citation type="submission" date="2014-06" db="EMBL/GenBank/DDBJ databases">
        <authorList>
            <person name="Aslett M."/>
        </authorList>
    </citation>
    <scope>NUCLEOTIDE SEQUENCE</scope>
</reference>
<sequence>MNTFKAHPYLTSDSQLCRLIVLVKFYRRTESAQRLIGLLCKERITFDLEAPTNAGLSESNLDGLHQRPSLKFHEFALFEAGIATACSVSTGKLRSFIPESFLRNIFKHLHLLPHPSTNANSKLICDG</sequence>
<evidence type="ECO:0000313" key="3">
    <source>
        <dbReference type="WBParaSite" id="EgrG_002019200"/>
    </source>
</evidence>
<evidence type="ECO:0000313" key="2">
    <source>
        <dbReference type="Proteomes" id="UP000492820"/>
    </source>
</evidence>